<dbReference type="Gene3D" id="2.60.120.10">
    <property type="entry name" value="Jelly Rolls"/>
    <property type="match status" value="1"/>
</dbReference>
<sequence length="111" mass="12440">MKIASLEKNLVYNEIKPAITVLLESDFTKEIRIVFRNNQQMKEHQTPFPIIVEIFEGAIDFGVNGEILALQKGDLISLSGGVPHDLLAKADSIVRLTLSKLDHSQRVKEVD</sequence>
<dbReference type="OrthoDB" id="997205at2"/>
<name>A0A4R4KB49_9BACT</name>
<protein>
    <submittedName>
        <fullName evidence="1">Cupin</fullName>
    </submittedName>
</protein>
<organism evidence="1 2">
    <name type="scientific">Arundinibacter roseus</name>
    <dbReference type="NCBI Taxonomy" id="2070510"/>
    <lineage>
        <taxon>Bacteria</taxon>
        <taxon>Pseudomonadati</taxon>
        <taxon>Bacteroidota</taxon>
        <taxon>Cytophagia</taxon>
        <taxon>Cytophagales</taxon>
        <taxon>Spirosomataceae</taxon>
        <taxon>Arundinibacter</taxon>
    </lineage>
</organism>
<proteinExistence type="predicted"/>
<dbReference type="InterPro" id="IPR011051">
    <property type="entry name" value="RmlC_Cupin_sf"/>
</dbReference>
<dbReference type="InterPro" id="IPR014710">
    <property type="entry name" value="RmlC-like_jellyroll"/>
</dbReference>
<dbReference type="Proteomes" id="UP000295706">
    <property type="component" value="Unassembled WGS sequence"/>
</dbReference>
<dbReference type="RefSeq" id="WP_132118477.1">
    <property type="nucleotide sequence ID" value="NZ_SMJU01000008.1"/>
</dbReference>
<comment type="caution">
    <text evidence="1">The sequence shown here is derived from an EMBL/GenBank/DDBJ whole genome shotgun (WGS) entry which is preliminary data.</text>
</comment>
<reference evidence="1 2" key="1">
    <citation type="submission" date="2019-02" db="EMBL/GenBank/DDBJ databases">
        <title>Arundinibacter roseus gen. nov., sp. nov., a new member of the family Cytophagaceae.</title>
        <authorList>
            <person name="Szuroczki S."/>
            <person name="Khayer B."/>
            <person name="Sproer C."/>
            <person name="Toumi M."/>
            <person name="Szabo A."/>
            <person name="Felfoldi T."/>
            <person name="Schumann P."/>
            <person name="Toth E."/>
        </authorList>
    </citation>
    <scope>NUCLEOTIDE SEQUENCE [LARGE SCALE GENOMIC DNA]</scope>
    <source>
        <strain evidence="1 2">DMA-k-7a</strain>
    </source>
</reference>
<evidence type="ECO:0000313" key="2">
    <source>
        <dbReference type="Proteomes" id="UP000295706"/>
    </source>
</evidence>
<dbReference type="EMBL" id="SMJU01000008">
    <property type="protein sequence ID" value="TDB63952.1"/>
    <property type="molecule type" value="Genomic_DNA"/>
</dbReference>
<accession>A0A4R4KB49</accession>
<keyword evidence="2" id="KW-1185">Reference proteome</keyword>
<evidence type="ECO:0000313" key="1">
    <source>
        <dbReference type="EMBL" id="TDB63952.1"/>
    </source>
</evidence>
<gene>
    <name evidence="1" type="ORF">EZE20_13455</name>
</gene>
<dbReference type="SUPFAM" id="SSF51182">
    <property type="entry name" value="RmlC-like cupins"/>
    <property type="match status" value="1"/>
</dbReference>
<dbReference type="AlphaFoldDB" id="A0A4R4KB49"/>